<dbReference type="InterPro" id="IPR036397">
    <property type="entry name" value="RNaseH_sf"/>
</dbReference>
<dbReference type="InterPro" id="IPR013520">
    <property type="entry name" value="Ribonucl_H"/>
</dbReference>
<dbReference type="EMBL" id="QXFL01000005">
    <property type="protein sequence ID" value="RIV85185.1"/>
    <property type="molecule type" value="Genomic_DNA"/>
</dbReference>
<name>A0A418NRI0_9SPHN</name>
<proteinExistence type="predicted"/>
<evidence type="ECO:0000313" key="3">
    <source>
        <dbReference type="Proteomes" id="UP000286576"/>
    </source>
</evidence>
<comment type="caution">
    <text evidence="2">The sequence shown here is derived from an EMBL/GenBank/DDBJ whole genome shotgun (WGS) entry which is preliminary data.</text>
</comment>
<protein>
    <submittedName>
        <fullName evidence="2">DNA polymerase III subunit epsilon</fullName>
    </submittedName>
</protein>
<evidence type="ECO:0000313" key="2">
    <source>
        <dbReference type="EMBL" id="RIV85185.1"/>
    </source>
</evidence>
<dbReference type="GO" id="GO:0004527">
    <property type="term" value="F:exonuclease activity"/>
    <property type="evidence" value="ECO:0007669"/>
    <property type="project" value="UniProtKB-ARBA"/>
</dbReference>
<dbReference type="CDD" id="cd06127">
    <property type="entry name" value="DEDDh"/>
    <property type="match status" value="1"/>
</dbReference>
<dbReference type="GO" id="GO:0006259">
    <property type="term" value="P:DNA metabolic process"/>
    <property type="evidence" value="ECO:0007669"/>
    <property type="project" value="UniProtKB-ARBA"/>
</dbReference>
<dbReference type="SMART" id="SM00479">
    <property type="entry name" value="EXOIII"/>
    <property type="match status" value="1"/>
</dbReference>
<dbReference type="InterPro" id="IPR012337">
    <property type="entry name" value="RNaseH-like_sf"/>
</dbReference>
<dbReference type="AlphaFoldDB" id="A0A418NRI0"/>
<dbReference type="Pfam" id="PF00929">
    <property type="entry name" value="RNase_T"/>
    <property type="match status" value="1"/>
</dbReference>
<sequence>MRRARPAPRRFRQDRRPEMINTDHLSPDAEGLAAELGRFDDYRVLRRVPTPFPSMPHMGPVPDGRCVAILDTETTGLSAENDVIIELAIMLCFVDDDGEVIGHLGPFSWLQDPGRELDPRITLVTGLGAQHLKGKAINDRFASGLLDRADLIVAQNARFDAGFIERRYPDLAGKAWACSCNEIDWLKLGFEGRSQSALLAHAGWFSDAHRAAADVWALYWLLRHRQRDPGGGPVRTHLQRLIEAADTPTVMVQAQRAPYAKKEILKARGYRWNPDGPFWQIELPPEKVEHEQAWGYRSGLPAMTTRTLTASERHR</sequence>
<dbReference type="Proteomes" id="UP000286576">
    <property type="component" value="Unassembled WGS sequence"/>
</dbReference>
<evidence type="ECO:0000259" key="1">
    <source>
        <dbReference type="SMART" id="SM00479"/>
    </source>
</evidence>
<keyword evidence="3" id="KW-1185">Reference proteome</keyword>
<accession>A0A418NRI0</accession>
<reference evidence="2 3" key="1">
    <citation type="submission" date="2018-08" db="EMBL/GenBank/DDBJ databases">
        <title>Erythrobacter zhengii sp.nov., a bacterium isolated from deep-sea sediment.</title>
        <authorList>
            <person name="Fang C."/>
            <person name="Wu Y.-H."/>
            <person name="Sun C."/>
            <person name="Wang H."/>
            <person name="Cheng H."/>
            <person name="Meng F.-X."/>
            <person name="Wang C.-S."/>
            <person name="Xu X.-W."/>
        </authorList>
    </citation>
    <scope>NUCLEOTIDE SEQUENCE [LARGE SCALE GENOMIC DNA]</scope>
    <source>
        <strain evidence="2 3">V18</strain>
    </source>
</reference>
<dbReference type="GO" id="GO:0003676">
    <property type="term" value="F:nucleic acid binding"/>
    <property type="evidence" value="ECO:0007669"/>
    <property type="project" value="InterPro"/>
</dbReference>
<gene>
    <name evidence="2" type="ORF">D2V07_12970</name>
</gene>
<dbReference type="SUPFAM" id="SSF53098">
    <property type="entry name" value="Ribonuclease H-like"/>
    <property type="match status" value="1"/>
</dbReference>
<organism evidence="2 3">
    <name type="scientific">Aurantiacibacter zhengii</name>
    <dbReference type="NCBI Taxonomy" id="2307003"/>
    <lineage>
        <taxon>Bacteria</taxon>
        <taxon>Pseudomonadati</taxon>
        <taxon>Pseudomonadota</taxon>
        <taxon>Alphaproteobacteria</taxon>
        <taxon>Sphingomonadales</taxon>
        <taxon>Erythrobacteraceae</taxon>
        <taxon>Aurantiacibacter</taxon>
    </lineage>
</organism>
<feature type="domain" description="Exonuclease" evidence="1">
    <location>
        <begin position="66"/>
        <end position="231"/>
    </location>
</feature>
<dbReference type="NCBIfam" id="NF006615">
    <property type="entry name" value="PRK09182.1"/>
    <property type="match status" value="1"/>
</dbReference>
<dbReference type="Gene3D" id="3.30.420.10">
    <property type="entry name" value="Ribonuclease H-like superfamily/Ribonuclease H"/>
    <property type="match status" value="1"/>
</dbReference>